<accession>A0A1F6GF72</accession>
<evidence type="ECO:0000313" key="2">
    <source>
        <dbReference type="Proteomes" id="UP000178449"/>
    </source>
</evidence>
<dbReference type="CDD" id="cd07177">
    <property type="entry name" value="terB_like"/>
    <property type="match status" value="1"/>
</dbReference>
<proteinExistence type="predicted"/>
<dbReference type="STRING" id="1817772.A2527_04025"/>
<dbReference type="InterPro" id="IPR029024">
    <property type="entry name" value="TerB-like"/>
</dbReference>
<dbReference type="EMBL" id="MFNE01000010">
    <property type="protein sequence ID" value="OGG96729.1"/>
    <property type="molecule type" value="Genomic_DNA"/>
</dbReference>
<dbReference type="Gene3D" id="1.10.3680.10">
    <property type="entry name" value="TerB-like"/>
    <property type="match status" value="1"/>
</dbReference>
<dbReference type="SUPFAM" id="SSF158682">
    <property type="entry name" value="TerB-like"/>
    <property type="match status" value="1"/>
</dbReference>
<gene>
    <name evidence="1" type="ORF">A2527_04025</name>
</gene>
<evidence type="ECO:0000313" key="1">
    <source>
        <dbReference type="EMBL" id="OGG96729.1"/>
    </source>
</evidence>
<name>A0A1F6GF72_9PROT</name>
<protein>
    <recommendedName>
        <fullName evidence="3">Co-chaperone DjlA N-terminal domain-containing protein</fullName>
    </recommendedName>
</protein>
<reference evidence="1 2" key="1">
    <citation type="journal article" date="2016" name="Nat. Commun.">
        <title>Thousands of microbial genomes shed light on interconnected biogeochemical processes in an aquifer system.</title>
        <authorList>
            <person name="Anantharaman K."/>
            <person name="Brown C.T."/>
            <person name="Hug L.A."/>
            <person name="Sharon I."/>
            <person name="Castelle C.J."/>
            <person name="Probst A.J."/>
            <person name="Thomas B.C."/>
            <person name="Singh A."/>
            <person name="Wilkins M.J."/>
            <person name="Karaoz U."/>
            <person name="Brodie E.L."/>
            <person name="Williams K.H."/>
            <person name="Hubbard S.S."/>
            <person name="Banfield J.F."/>
        </authorList>
    </citation>
    <scope>NUCLEOTIDE SEQUENCE [LARGE SCALE GENOMIC DNA]</scope>
</reference>
<comment type="caution">
    <text evidence="1">The sequence shown here is derived from an EMBL/GenBank/DDBJ whole genome shotgun (WGS) entry which is preliminary data.</text>
</comment>
<evidence type="ECO:0008006" key="3">
    <source>
        <dbReference type="Google" id="ProtNLM"/>
    </source>
</evidence>
<sequence length="145" mass="15257">MNKDELVVVFKAAIAMARQDGDLKDNETKLINALLEAGGLSAAEVGGFDGKMDPHPEKKVGALESVKAKRTYLLVLATVAMADGSLDDVEVEYFNQMANRLGVGTINLKALTLDKAVATAKRIVGEASPTADGKGAPQPSDIDLM</sequence>
<dbReference type="AlphaFoldDB" id="A0A1F6GF72"/>
<dbReference type="Proteomes" id="UP000178449">
    <property type="component" value="Unassembled WGS sequence"/>
</dbReference>
<organism evidence="1 2">
    <name type="scientific">Candidatus Lambdaproteobacteria bacterium RIFOXYD2_FULL_50_16</name>
    <dbReference type="NCBI Taxonomy" id="1817772"/>
    <lineage>
        <taxon>Bacteria</taxon>
        <taxon>Pseudomonadati</taxon>
        <taxon>Pseudomonadota</taxon>
        <taxon>Candidatus Lambdaproteobacteria</taxon>
    </lineage>
</organism>